<accession>A0A7X6HXV1</accession>
<gene>
    <name evidence="2" type="ORF">HCN56_02680</name>
</gene>
<feature type="region of interest" description="Disordered" evidence="1">
    <location>
        <begin position="234"/>
        <end position="283"/>
    </location>
</feature>
<feature type="compositionally biased region" description="Low complexity" evidence="1">
    <location>
        <begin position="94"/>
        <end position="105"/>
    </location>
</feature>
<comment type="caution">
    <text evidence="2">The sequence shown here is derived from an EMBL/GenBank/DDBJ whole genome shotgun (WGS) entry which is preliminary data.</text>
</comment>
<dbReference type="Proteomes" id="UP000578686">
    <property type="component" value="Unassembled WGS sequence"/>
</dbReference>
<dbReference type="AlphaFoldDB" id="A0A7X6HXV1"/>
<protein>
    <submittedName>
        <fullName evidence="2">Helix-turn-helix domain-containing protein</fullName>
    </submittedName>
</protein>
<proteinExistence type="predicted"/>
<sequence>MPEVPETPEHARRLAELLTDVKERSGLSYGALAERLHSSTSSLHRYCRGAAVPQEYAPIERFIRVCRGTREEVEEGHRRWILADEERRRESRRAASTPRPASGVPPAAPPGGADREAHGPPSAGVTSVKPAESADGSSRATGGELPGGTDRSAGVGPAVPPTPQAPSGPERDAPSRGPGEAAVLADRGAPCPADRSPARVRRIPLLVTAAALVASALAAFLWSGTAERTEGIAGATADAPPPERGDGHPDGALGEDPASGADRGAADVPVPGQGEGQGEGQAASAPLTVLVKPHDYEGPCDQHLLVDLPPEQVAPAPPFPGAAPWIEDHGAVPAFAQRVGITVQGTGPQAVILESVDVRVTRRGAPLGWNEYALNLYGCGGALHPRPFSVDLDSDRPVVEPGADQPGFPFTVDQSDPEILHINARTTDHDVSWDLTLRWTSQGRTGTTRIDNDGSPFRTSAGVGAWRYAYTSHTAWEPHPRTD</sequence>
<evidence type="ECO:0000313" key="3">
    <source>
        <dbReference type="Proteomes" id="UP000578686"/>
    </source>
</evidence>
<dbReference type="InterPro" id="IPR001387">
    <property type="entry name" value="Cro/C1-type_HTH"/>
</dbReference>
<name>A0A7X6HXV1_9ACTN</name>
<dbReference type="RefSeq" id="WP_167967808.1">
    <property type="nucleotide sequence ID" value="NZ_BHZG01000186.1"/>
</dbReference>
<organism evidence="2 3">
    <name type="scientific">Streptomyces lonarensis</name>
    <dbReference type="NCBI Taxonomy" id="700599"/>
    <lineage>
        <taxon>Bacteria</taxon>
        <taxon>Bacillati</taxon>
        <taxon>Actinomycetota</taxon>
        <taxon>Actinomycetes</taxon>
        <taxon>Kitasatosporales</taxon>
        <taxon>Streptomycetaceae</taxon>
        <taxon>Streptomyces</taxon>
    </lineage>
</organism>
<reference evidence="2 3" key="1">
    <citation type="submission" date="2020-03" db="EMBL/GenBank/DDBJ databases">
        <title>Draft genome of Streptomyces sp. ventii, isolated from the Axial Seamount in the Pacific Ocean, and resequencing of the two type strains Streptomyces lonarensis strain NCL 716 and Streptomyces bohaiensis strain 11A07.</title>
        <authorList>
            <person name="Loughran R.M."/>
            <person name="Pfannmuller K.M."/>
            <person name="Wasson B.J."/>
            <person name="Deadmond M.C."/>
            <person name="Paddock B.E."/>
            <person name="Koyack M.J."/>
            <person name="Gallegos D.A."/>
            <person name="Mitchell E.A."/>
            <person name="Ushijima B."/>
            <person name="Saw J.H."/>
            <person name="Mcphail K.L."/>
            <person name="Videau P."/>
        </authorList>
    </citation>
    <scope>NUCLEOTIDE SEQUENCE [LARGE SCALE GENOMIC DNA]</scope>
    <source>
        <strain evidence="2 3">NCL716</strain>
    </source>
</reference>
<dbReference type="Pfam" id="PF13560">
    <property type="entry name" value="HTH_31"/>
    <property type="match status" value="1"/>
</dbReference>
<keyword evidence="3" id="KW-1185">Reference proteome</keyword>
<evidence type="ECO:0000256" key="1">
    <source>
        <dbReference type="SAM" id="MobiDB-lite"/>
    </source>
</evidence>
<feature type="region of interest" description="Disordered" evidence="1">
    <location>
        <begin position="81"/>
        <end position="196"/>
    </location>
</feature>
<dbReference type="EMBL" id="JAAVJD010000008">
    <property type="protein sequence ID" value="NJQ04514.1"/>
    <property type="molecule type" value="Genomic_DNA"/>
</dbReference>
<dbReference type="CDD" id="cd00093">
    <property type="entry name" value="HTH_XRE"/>
    <property type="match status" value="1"/>
</dbReference>
<evidence type="ECO:0000313" key="2">
    <source>
        <dbReference type="EMBL" id="NJQ04514.1"/>
    </source>
</evidence>
<feature type="compositionally biased region" description="Basic and acidic residues" evidence="1">
    <location>
        <begin position="81"/>
        <end position="93"/>
    </location>
</feature>